<dbReference type="GO" id="GO:0031519">
    <property type="term" value="C:PcG protein complex"/>
    <property type="evidence" value="ECO:0007669"/>
    <property type="project" value="TreeGrafter"/>
</dbReference>
<dbReference type="Proteomes" id="UP000054359">
    <property type="component" value="Unassembled WGS sequence"/>
</dbReference>
<dbReference type="GO" id="GO:0008270">
    <property type="term" value="F:zinc ion binding"/>
    <property type="evidence" value="ECO:0007669"/>
    <property type="project" value="UniProtKB-KW"/>
</dbReference>
<organism evidence="10 11">
    <name type="scientific">Stegodyphus mimosarum</name>
    <name type="common">African social velvet spider</name>
    <dbReference type="NCBI Taxonomy" id="407821"/>
    <lineage>
        <taxon>Eukaryota</taxon>
        <taxon>Metazoa</taxon>
        <taxon>Ecdysozoa</taxon>
        <taxon>Arthropoda</taxon>
        <taxon>Chelicerata</taxon>
        <taxon>Arachnida</taxon>
        <taxon>Araneae</taxon>
        <taxon>Araneomorphae</taxon>
        <taxon>Entelegynae</taxon>
        <taxon>Eresoidea</taxon>
        <taxon>Eresidae</taxon>
        <taxon>Stegodyphus</taxon>
    </lineage>
</organism>
<keyword evidence="5 8" id="KW-0863">Zinc-finger</keyword>
<dbReference type="Gene3D" id="3.30.160.60">
    <property type="entry name" value="Classic Zinc Finger"/>
    <property type="match status" value="2"/>
</dbReference>
<dbReference type="GO" id="GO:0000978">
    <property type="term" value="F:RNA polymerase II cis-regulatory region sequence-specific DNA binding"/>
    <property type="evidence" value="ECO:0007669"/>
    <property type="project" value="TreeGrafter"/>
</dbReference>
<dbReference type="PANTHER" id="PTHR14003:SF23">
    <property type="entry name" value="ZINC FINGER PROTEIN 143"/>
    <property type="match status" value="1"/>
</dbReference>
<evidence type="ECO:0000259" key="9">
    <source>
        <dbReference type="PROSITE" id="PS50157"/>
    </source>
</evidence>
<dbReference type="GO" id="GO:0000785">
    <property type="term" value="C:chromatin"/>
    <property type="evidence" value="ECO:0007669"/>
    <property type="project" value="TreeGrafter"/>
</dbReference>
<dbReference type="OrthoDB" id="6435048at2759"/>
<evidence type="ECO:0000256" key="5">
    <source>
        <dbReference type="ARBA" id="ARBA00022771"/>
    </source>
</evidence>
<evidence type="ECO:0000313" key="11">
    <source>
        <dbReference type="Proteomes" id="UP000054359"/>
    </source>
</evidence>
<keyword evidence="4" id="KW-0677">Repeat</keyword>
<dbReference type="AlphaFoldDB" id="A0A087TAS7"/>
<evidence type="ECO:0000256" key="2">
    <source>
        <dbReference type="ARBA" id="ARBA00006991"/>
    </source>
</evidence>
<keyword evidence="7" id="KW-0539">Nucleus</keyword>
<dbReference type="EMBL" id="KK114337">
    <property type="protein sequence ID" value="KFM62216.1"/>
    <property type="molecule type" value="Genomic_DNA"/>
</dbReference>
<dbReference type="STRING" id="407821.A0A087TAS7"/>
<dbReference type="InterPro" id="IPR013087">
    <property type="entry name" value="Znf_C2H2_type"/>
</dbReference>
<keyword evidence="11" id="KW-1185">Reference proteome</keyword>
<sequence>MYEVCKIMFTQKCTSNNHMLIHTVEKPYICEVCKKSFSKKCKLNMHKLIHTG</sequence>
<evidence type="ECO:0000313" key="10">
    <source>
        <dbReference type="EMBL" id="KFM62216.1"/>
    </source>
</evidence>
<dbReference type="PANTHER" id="PTHR14003">
    <property type="entry name" value="TRANSCRIPTIONAL REPRESSOR PROTEIN YY"/>
    <property type="match status" value="1"/>
</dbReference>
<evidence type="ECO:0000256" key="4">
    <source>
        <dbReference type="ARBA" id="ARBA00022737"/>
    </source>
</evidence>
<comment type="subcellular location">
    <subcellularLocation>
        <location evidence="1">Nucleus</location>
    </subcellularLocation>
</comment>
<evidence type="ECO:0000256" key="6">
    <source>
        <dbReference type="ARBA" id="ARBA00022833"/>
    </source>
</evidence>
<keyword evidence="3" id="KW-0479">Metal-binding</keyword>
<evidence type="ECO:0000256" key="8">
    <source>
        <dbReference type="PROSITE-ProRule" id="PRU00042"/>
    </source>
</evidence>
<dbReference type="PROSITE" id="PS50157">
    <property type="entry name" value="ZINC_FINGER_C2H2_2"/>
    <property type="match status" value="1"/>
</dbReference>
<dbReference type="PROSITE" id="PS00028">
    <property type="entry name" value="ZINC_FINGER_C2H2_1"/>
    <property type="match status" value="1"/>
</dbReference>
<dbReference type="InterPro" id="IPR036236">
    <property type="entry name" value="Znf_C2H2_sf"/>
</dbReference>
<evidence type="ECO:0000256" key="7">
    <source>
        <dbReference type="ARBA" id="ARBA00023242"/>
    </source>
</evidence>
<dbReference type="SUPFAM" id="SSF57667">
    <property type="entry name" value="beta-beta-alpha zinc fingers"/>
    <property type="match status" value="1"/>
</dbReference>
<keyword evidence="6" id="KW-0862">Zinc</keyword>
<feature type="non-terminal residue" evidence="10">
    <location>
        <position position="52"/>
    </location>
</feature>
<accession>A0A087TAS7</accession>
<name>A0A087TAS7_STEMI</name>
<protein>
    <submittedName>
        <fullName evidence="10">Zinc finger protein 729</fullName>
    </submittedName>
</protein>
<dbReference type="FunFam" id="3.30.160.60:FF:001627">
    <property type="entry name" value="Zinc finger protein 655"/>
    <property type="match status" value="1"/>
</dbReference>
<reference evidence="10 11" key="1">
    <citation type="submission" date="2013-11" db="EMBL/GenBank/DDBJ databases">
        <title>Genome sequencing of Stegodyphus mimosarum.</title>
        <authorList>
            <person name="Bechsgaard J."/>
        </authorList>
    </citation>
    <scope>NUCLEOTIDE SEQUENCE [LARGE SCALE GENOMIC DNA]</scope>
</reference>
<evidence type="ECO:0000256" key="1">
    <source>
        <dbReference type="ARBA" id="ARBA00004123"/>
    </source>
</evidence>
<proteinExistence type="inferred from homology"/>
<dbReference type="GO" id="GO:0005667">
    <property type="term" value="C:transcription regulator complex"/>
    <property type="evidence" value="ECO:0007669"/>
    <property type="project" value="TreeGrafter"/>
</dbReference>
<feature type="domain" description="C2H2-type" evidence="9">
    <location>
        <begin position="28"/>
        <end position="52"/>
    </location>
</feature>
<gene>
    <name evidence="10" type="ORF">X975_11943</name>
</gene>
<dbReference type="GO" id="GO:0000981">
    <property type="term" value="F:DNA-binding transcription factor activity, RNA polymerase II-specific"/>
    <property type="evidence" value="ECO:0007669"/>
    <property type="project" value="TreeGrafter"/>
</dbReference>
<evidence type="ECO:0000256" key="3">
    <source>
        <dbReference type="ARBA" id="ARBA00022723"/>
    </source>
</evidence>
<comment type="similarity">
    <text evidence="2">Belongs to the krueppel C2H2-type zinc-finger protein family.</text>
</comment>